<dbReference type="AlphaFoldDB" id="A0A067FW68"/>
<sequence>VSQIRTKKGTTKVFYSVGS</sequence>
<accession>A0A067FW68</accession>
<proteinExistence type="predicted"/>
<reference evidence="1 2" key="1">
    <citation type="submission" date="2014-04" db="EMBL/GenBank/DDBJ databases">
        <authorList>
            <consortium name="International Citrus Genome Consortium"/>
            <person name="Gmitter F."/>
            <person name="Chen C."/>
            <person name="Farmerie W."/>
            <person name="Harkins T."/>
            <person name="Desany B."/>
            <person name="Mohiuddin M."/>
            <person name="Kodira C."/>
            <person name="Borodovsky M."/>
            <person name="Lomsadze A."/>
            <person name="Burns P."/>
            <person name="Jenkins J."/>
            <person name="Prochnik S."/>
            <person name="Shu S."/>
            <person name="Chapman J."/>
            <person name="Pitluck S."/>
            <person name="Schmutz J."/>
            <person name="Rokhsar D."/>
        </authorList>
    </citation>
    <scope>NUCLEOTIDE SEQUENCE</scope>
</reference>
<dbReference type="EMBL" id="KK784888">
    <property type="protein sequence ID" value="KDO71633.1"/>
    <property type="molecule type" value="Genomic_DNA"/>
</dbReference>
<evidence type="ECO:0000313" key="2">
    <source>
        <dbReference type="Proteomes" id="UP000027120"/>
    </source>
</evidence>
<name>A0A067FW68_CITSI</name>
<dbReference type="Proteomes" id="UP000027120">
    <property type="component" value="Unassembled WGS sequence"/>
</dbReference>
<evidence type="ECO:0000313" key="1">
    <source>
        <dbReference type="EMBL" id="KDO71634.1"/>
    </source>
</evidence>
<dbReference type="EMBL" id="KK784888">
    <property type="protein sequence ID" value="KDO71634.1"/>
    <property type="molecule type" value="Genomic_DNA"/>
</dbReference>
<keyword evidence="2" id="KW-1185">Reference proteome</keyword>
<protein>
    <submittedName>
        <fullName evidence="1">Uncharacterized protein</fullName>
    </submittedName>
</protein>
<feature type="non-terminal residue" evidence="1">
    <location>
        <position position="1"/>
    </location>
</feature>
<gene>
    <name evidence="1" type="ORF">CISIN_1g0250982mg</name>
</gene>
<organism evidence="1 2">
    <name type="scientific">Citrus sinensis</name>
    <name type="common">Sweet orange</name>
    <name type="synonym">Citrus aurantium var. sinensis</name>
    <dbReference type="NCBI Taxonomy" id="2711"/>
    <lineage>
        <taxon>Eukaryota</taxon>
        <taxon>Viridiplantae</taxon>
        <taxon>Streptophyta</taxon>
        <taxon>Embryophyta</taxon>
        <taxon>Tracheophyta</taxon>
        <taxon>Spermatophyta</taxon>
        <taxon>Magnoliopsida</taxon>
        <taxon>eudicotyledons</taxon>
        <taxon>Gunneridae</taxon>
        <taxon>Pentapetalae</taxon>
        <taxon>rosids</taxon>
        <taxon>malvids</taxon>
        <taxon>Sapindales</taxon>
        <taxon>Rutaceae</taxon>
        <taxon>Aurantioideae</taxon>
        <taxon>Citrus</taxon>
    </lineage>
</organism>